<dbReference type="EMBL" id="CP025570">
    <property type="protein sequence ID" value="AZZ39296.1"/>
    <property type="molecule type" value="Genomic_DNA"/>
</dbReference>
<name>A0A3Q9UKL4_9ACTN</name>
<evidence type="ECO:0000313" key="3">
    <source>
        <dbReference type="Proteomes" id="UP000285875"/>
    </source>
</evidence>
<sequence length="468" mass="50998">MNDGPHDSTPDSGQPDPDDMAEQFRKMMQQFGLPMQGDPADFMSQLSQMLQGMSVPGTGTPVGFQAPGQQPGRAGALDWNRIKDLARHVAATKGPDPTPGRGDRDALLDASRLAENWLDQACEFAQVAAQPEAWSRAEWIENTFGAWQKVVEPVLTSLTSAMTNLLVPDSGENPQDPMAALGAMMGPVLRQMASMLYGSQLAEGLADLAVTTVSGTEIGLQVLPQAQVVLLPSNIAAAWNDLDLDPRDIEIYLVLREAARQRLFNAVGWLGPQLLALVEHYARGIRIDSSAIEDAVDVDDLSQLTPDKIQELSRRLQGRLFEPTRTPEQEGVLSRLETLLALIEGWVDEVTSQVAGLWMPQHAQLEEAVRRRRATSSPAEAFFSSLLGLQLSPRRVRDAANLWAALRDGRGTVGRDAVWHHPDLMPTAADLDDPLGYVSGESVHNGDEITADLDAELEELLRAEGEDD</sequence>
<dbReference type="Proteomes" id="UP000285875">
    <property type="component" value="Chromosome"/>
</dbReference>
<evidence type="ECO:0000313" key="2">
    <source>
        <dbReference type="EMBL" id="AZZ39296.1"/>
    </source>
</evidence>
<dbReference type="PANTHER" id="PTHR39420">
    <property type="match status" value="1"/>
</dbReference>
<reference evidence="3" key="1">
    <citation type="submission" date="2017-12" db="EMBL/GenBank/DDBJ databases">
        <title>Whole genome sequencing of Acidipropionibacterium jensenii strains JS279 and JS280.</title>
        <authorList>
            <person name="Deptula P."/>
            <person name="Laine P."/>
            <person name="Smolander O.-P."/>
            <person name="Paulin L."/>
            <person name="Auvinen P."/>
            <person name="Varmanen P."/>
        </authorList>
    </citation>
    <scope>NUCLEOTIDE SEQUENCE [LARGE SCALE GENOMIC DNA]</scope>
    <source>
        <strain evidence="3">JS280</strain>
    </source>
</reference>
<feature type="region of interest" description="Disordered" evidence="1">
    <location>
        <begin position="1"/>
        <end position="27"/>
    </location>
</feature>
<dbReference type="KEGG" id="aji:C0Z10_05525"/>
<dbReference type="AlphaFoldDB" id="A0A3Q9UKL4"/>
<dbReference type="InterPro" id="IPR042271">
    <property type="entry name" value="Zinicin_2_N"/>
</dbReference>
<gene>
    <name evidence="2" type="ORF">C0Z10_05525</name>
</gene>
<evidence type="ECO:0000256" key="1">
    <source>
        <dbReference type="SAM" id="MobiDB-lite"/>
    </source>
</evidence>
<protein>
    <submittedName>
        <fullName evidence="2">Hydrolase</fullName>
    </submittedName>
</protein>
<organism evidence="2 3">
    <name type="scientific">Acidipropionibacterium jensenii</name>
    <dbReference type="NCBI Taxonomy" id="1749"/>
    <lineage>
        <taxon>Bacteria</taxon>
        <taxon>Bacillati</taxon>
        <taxon>Actinomycetota</taxon>
        <taxon>Actinomycetes</taxon>
        <taxon>Propionibacteriales</taxon>
        <taxon>Propionibacteriaceae</taxon>
        <taxon>Acidipropionibacterium</taxon>
    </lineage>
</organism>
<accession>A0A3Q9UKL4</accession>
<dbReference type="NCBIfam" id="TIGR03624">
    <property type="entry name" value="putative hydrolase"/>
    <property type="match status" value="1"/>
</dbReference>
<dbReference type="Gene3D" id="1.20.150.30">
    <property type="entry name" value="Zincin-like metallopeptidase, N-terminal domain"/>
    <property type="match status" value="1"/>
</dbReference>
<dbReference type="RefSeq" id="WP_097798716.1">
    <property type="nucleotide sequence ID" value="NZ_CP025570.1"/>
</dbReference>
<dbReference type="InterPro" id="IPR018766">
    <property type="entry name" value="Zinicin_2"/>
</dbReference>
<dbReference type="GO" id="GO:0016787">
    <property type="term" value="F:hydrolase activity"/>
    <property type="evidence" value="ECO:0007669"/>
    <property type="project" value="UniProtKB-KW"/>
</dbReference>
<dbReference type="PANTHER" id="PTHR39420:SF2">
    <property type="entry name" value="HYDROLASE"/>
    <property type="match status" value="1"/>
</dbReference>
<keyword evidence="2" id="KW-0378">Hydrolase</keyword>
<dbReference type="SUPFAM" id="SSF55486">
    <property type="entry name" value="Metalloproteases ('zincins'), catalytic domain"/>
    <property type="match status" value="1"/>
</dbReference>
<dbReference type="Pfam" id="PF10103">
    <property type="entry name" value="Zincin_2"/>
    <property type="match status" value="1"/>
</dbReference>
<proteinExistence type="predicted"/>